<organism evidence="2 3">
    <name type="scientific">Mycolicibacterium mucogenicum</name>
    <name type="common">Mycobacterium mucogenicum</name>
    <dbReference type="NCBI Taxonomy" id="56689"/>
    <lineage>
        <taxon>Bacteria</taxon>
        <taxon>Bacillati</taxon>
        <taxon>Actinomycetota</taxon>
        <taxon>Actinomycetes</taxon>
        <taxon>Mycobacteriales</taxon>
        <taxon>Mycobacteriaceae</taxon>
        <taxon>Mycolicibacterium</taxon>
    </lineage>
</organism>
<protein>
    <recommendedName>
        <fullName evidence="1">HEPN AbiJ-N-terminal domain-containing protein</fullName>
    </recommendedName>
</protein>
<dbReference type="AlphaFoldDB" id="A0A1A3GV97"/>
<dbReference type="InterPro" id="IPR049503">
    <property type="entry name" value="AbiJ_NTD4"/>
</dbReference>
<evidence type="ECO:0000259" key="1">
    <source>
        <dbReference type="Pfam" id="PF18863"/>
    </source>
</evidence>
<dbReference type="EMBL" id="LZLC01000182">
    <property type="protein sequence ID" value="OBJ39269.1"/>
    <property type="molecule type" value="Genomic_DNA"/>
</dbReference>
<evidence type="ECO:0000313" key="2">
    <source>
        <dbReference type="EMBL" id="OBJ39269.1"/>
    </source>
</evidence>
<gene>
    <name evidence="2" type="ORF">A5630_27420</name>
</gene>
<dbReference type="RefSeq" id="WP_064983363.1">
    <property type="nucleotide sequence ID" value="NZ_LZLC01000182.1"/>
</dbReference>
<accession>A0A1A3GV97</accession>
<name>A0A1A3GV97_MYCMU</name>
<dbReference type="Pfam" id="PF18863">
    <property type="entry name" value="AbiJ_NTD4"/>
    <property type="match status" value="1"/>
</dbReference>
<feature type="domain" description="HEPN AbiJ-N-terminal" evidence="1">
    <location>
        <begin position="3"/>
        <end position="156"/>
    </location>
</feature>
<comment type="caution">
    <text evidence="2">The sequence shown here is derived from an EMBL/GenBank/DDBJ whole genome shotgun (WGS) entry which is preliminary data.</text>
</comment>
<dbReference type="OrthoDB" id="9786278at2"/>
<proteinExistence type="predicted"/>
<sequence>MSSFSQRYGYRETRTLVQRDELDAETRVQIWNVVVAIRKILTEPYDDDTESQVVAALWAWHFNEARDEQPTPNAVWGRVKQAVLGSEWWALFDAIEALIKYLERFKSAYLGSITTSAVGALNSVFEDYLVGYRIIEHKVTPIDSEVAASAIDDAIADTAGIEGARHHLGRAIELLSDRQNPDYANSVKESISAVESVCRTVTGQATLGAALKRLANAGVTIHPALERAWLAMYGWTSDADGIRHGGIDAADADQSLAKYMLVTCSAFISHVVEIARRADLI</sequence>
<reference evidence="2 3" key="1">
    <citation type="submission" date="2016-06" db="EMBL/GenBank/DDBJ databases">
        <authorList>
            <person name="Kjaerup R.B."/>
            <person name="Dalgaard T.S."/>
            <person name="Juul-Madsen H.R."/>
        </authorList>
    </citation>
    <scope>NUCLEOTIDE SEQUENCE [LARGE SCALE GENOMIC DNA]</scope>
    <source>
        <strain evidence="2 3">1127319.6</strain>
    </source>
</reference>
<evidence type="ECO:0000313" key="3">
    <source>
        <dbReference type="Proteomes" id="UP000093898"/>
    </source>
</evidence>
<dbReference type="Proteomes" id="UP000093898">
    <property type="component" value="Unassembled WGS sequence"/>
</dbReference>